<name>A0A1Y1Z9E0_9PLEO</name>
<feature type="chain" id="PRO_5013141508" description="Extracellular membrane protein CFEM domain-containing protein" evidence="1">
    <location>
        <begin position="20"/>
        <end position="199"/>
    </location>
</feature>
<keyword evidence="3" id="KW-1185">Reference proteome</keyword>
<evidence type="ECO:0000313" key="2">
    <source>
        <dbReference type="EMBL" id="ORY06893.1"/>
    </source>
</evidence>
<feature type="signal peptide" evidence="1">
    <location>
        <begin position="1"/>
        <end position="19"/>
    </location>
</feature>
<comment type="caution">
    <text evidence="2">The sequence shown here is derived from an EMBL/GenBank/DDBJ whole genome shotgun (WGS) entry which is preliminary data.</text>
</comment>
<proteinExistence type="predicted"/>
<organism evidence="2 3">
    <name type="scientific">Clohesyomyces aquaticus</name>
    <dbReference type="NCBI Taxonomy" id="1231657"/>
    <lineage>
        <taxon>Eukaryota</taxon>
        <taxon>Fungi</taxon>
        <taxon>Dikarya</taxon>
        <taxon>Ascomycota</taxon>
        <taxon>Pezizomycotina</taxon>
        <taxon>Dothideomycetes</taxon>
        <taxon>Pleosporomycetidae</taxon>
        <taxon>Pleosporales</taxon>
        <taxon>Lindgomycetaceae</taxon>
        <taxon>Clohesyomyces</taxon>
    </lineage>
</organism>
<protein>
    <recommendedName>
        <fullName evidence="4">Extracellular membrane protein CFEM domain-containing protein</fullName>
    </recommendedName>
</protein>
<evidence type="ECO:0000256" key="1">
    <source>
        <dbReference type="SAM" id="SignalP"/>
    </source>
</evidence>
<gene>
    <name evidence="2" type="ORF">BCR34DRAFT_590466</name>
</gene>
<dbReference type="OrthoDB" id="3783580at2759"/>
<dbReference type="Proteomes" id="UP000193144">
    <property type="component" value="Unassembled WGS sequence"/>
</dbReference>
<dbReference type="STRING" id="1231657.A0A1Y1Z9E0"/>
<dbReference type="EMBL" id="MCFA01000113">
    <property type="protein sequence ID" value="ORY06893.1"/>
    <property type="molecule type" value="Genomic_DNA"/>
</dbReference>
<sequence>MRPTAVPFTLFAFISASRAAISNQATEVATIKLEPGWKALPSCINHCIWDVNDEATGAIGGDLAYHMGCPNPWYNGCYCRPQSAAVAYSFISSCASYLCSTPSPGDIASGTSVYVSYCSKVLGSGYTPAPIVQAAPTSDAACMTSPSFPLTGVDTYPYYSRSSVRTTVRGAEYLSRSAHIGFRLGDLDIQSVCQQPDDG</sequence>
<keyword evidence="1" id="KW-0732">Signal</keyword>
<dbReference type="AlphaFoldDB" id="A0A1Y1Z9E0"/>
<reference evidence="2 3" key="1">
    <citation type="submission" date="2016-07" db="EMBL/GenBank/DDBJ databases">
        <title>Pervasive Adenine N6-methylation of Active Genes in Fungi.</title>
        <authorList>
            <consortium name="DOE Joint Genome Institute"/>
            <person name="Mondo S.J."/>
            <person name="Dannebaum R.O."/>
            <person name="Kuo R.C."/>
            <person name="Labutti K."/>
            <person name="Haridas S."/>
            <person name="Kuo A."/>
            <person name="Salamov A."/>
            <person name="Ahrendt S.R."/>
            <person name="Lipzen A."/>
            <person name="Sullivan W."/>
            <person name="Andreopoulos W.B."/>
            <person name="Clum A."/>
            <person name="Lindquist E."/>
            <person name="Daum C."/>
            <person name="Ramamoorthy G.K."/>
            <person name="Gryganskyi A."/>
            <person name="Culley D."/>
            <person name="Magnuson J.K."/>
            <person name="James T.Y."/>
            <person name="O'Malley M.A."/>
            <person name="Stajich J.E."/>
            <person name="Spatafora J.W."/>
            <person name="Visel A."/>
            <person name="Grigoriev I.V."/>
        </authorList>
    </citation>
    <scope>NUCLEOTIDE SEQUENCE [LARGE SCALE GENOMIC DNA]</scope>
    <source>
        <strain evidence="2 3">CBS 115471</strain>
    </source>
</reference>
<evidence type="ECO:0000313" key="3">
    <source>
        <dbReference type="Proteomes" id="UP000193144"/>
    </source>
</evidence>
<accession>A0A1Y1Z9E0</accession>
<evidence type="ECO:0008006" key="4">
    <source>
        <dbReference type="Google" id="ProtNLM"/>
    </source>
</evidence>